<dbReference type="GO" id="GO:0005737">
    <property type="term" value="C:cytoplasm"/>
    <property type="evidence" value="ECO:0007669"/>
    <property type="project" value="TreeGrafter"/>
</dbReference>
<feature type="region of interest" description="Disordered" evidence="3">
    <location>
        <begin position="241"/>
        <end position="264"/>
    </location>
</feature>
<comment type="similarity">
    <text evidence="1 2">Belongs to the small heat shock protein (HSP20) family.</text>
</comment>
<keyword evidence="6" id="KW-1185">Reference proteome</keyword>
<dbReference type="GO" id="GO:0009408">
    <property type="term" value="P:response to heat"/>
    <property type="evidence" value="ECO:0007669"/>
    <property type="project" value="TreeGrafter"/>
</dbReference>
<dbReference type="PANTHER" id="PTHR45640:SF26">
    <property type="entry name" value="RE23625P"/>
    <property type="match status" value="1"/>
</dbReference>
<dbReference type="InterPro" id="IPR008978">
    <property type="entry name" value="HSP20-like_chaperone"/>
</dbReference>
<comment type="caution">
    <text evidence="5">The sequence shown here is derived from an EMBL/GenBank/DDBJ whole genome shotgun (WGS) entry which is preliminary data.</text>
</comment>
<evidence type="ECO:0000256" key="1">
    <source>
        <dbReference type="PROSITE-ProRule" id="PRU00285"/>
    </source>
</evidence>
<evidence type="ECO:0000259" key="4">
    <source>
        <dbReference type="PROSITE" id="PS01031"/>
    </source>
</evidence>
<evidence type="ECO:0000313" key="6">
    <source>
        <dbReference type="Proteomes" id="UP000728185"/>
    </source>
</evidence>
<name>A0A8E0RJK1_9TREM</name>
<protein>
    <submittedName>
        <fullName evidence="5">Major egg antigen</fullName>
    </submittedName>
</protein>
<dbReference type="PROSITE" id="PS01031">
    <property type="entry name" value="SHSP"/>
    <property type="match status" value="2"/>
</dbReference>
<organism evidence="5 6">
    <name type="scientific">Fasciolopsis buskii</name>
    <dbReference type="NCBI Taxonomy" id="27845"/>
    <lineage>
        <taxon>Eukaryota</taxon>
        <taxon>Metazoa</taxon>
        <taxon>Spiralia</taxon>
        <taxon>Lophotrochozoa</taxon>
        <taxon>Platyhelminthes</taxon>
        <taxon>Trematoda</taxon>
        <taxon>Digenea</taxon>
        <taxon>Plagiorchiida</taxon>
        <taxon>Echinostomata</taxon>
        <taxon>Echinostomatoidea</taxon>
        <taxon>Fasciolidae</taxon>
        <taxon>Fasciolopsis</taxon>
    </lineage>
</organism>
<dbReference type="AlphaFoldDB" id="A0A8E0RJK1"/>
<dbReference type="GO" id="GO:0042026">
    <property type="term" value="P:protein refolding"/>
    <property type="evidence" value="ECO:0007669"/>
    <property type="project" value="TreeGrafter"/>
</dbReference>
<accession>A0A8E0RJK1</accession>
<dbReference type="OrthoDB" id="10060792at2759"/>
<dbReference type="CDD" id="cd06526">
    <property type="entry name" value="metazoan_ACD"/>
    <property type="match status" value="2"/>
</dbReference>
<reference evidence="5" key="1">
    <citation type="submission" date="2019-05" db="EMBL/GenBank/DDBJ databases">
        <title>Annotation for the trematode Fasciolopsis buski.</title>
        <authorList>
            <person name="Choi Y.-J."/>
        </authorList>
    </citation>
    <scope>NUCLEOTIDE SEQUENCE</scope>
    <source>
        <strain evidence="5">HT</strain>
        <tissue evidence="5">Whole worm</tissue>
    </source>
</reference>
<dbReference type="PANTHER" id="PTHR45640">
    <property type="entry name" value="HEAT SHOCK PROTEIN HSP-12.2-RELATED"/>
    <property type="match status" value="1"/>
</dbReference>
<evidence type="ECO:0000256" key="2">
    <source>
        <dbReference type="RuleBase" id="RU003616"/>
    </source>
</evidence>
<proteinExistence type="inferred from homology"/>
<evidence type="ECO:0000256" key="3">
    <source>
        <dbReference type="SAM" id="MobiDB-lite"/>
    </source>
</evidence>
<dbReference type="GO" id="GO:0051082">
    <property type="term" value="F:unfolded protein binding"/>
    <property type="evidence" value="ECO:0007669"/>
    <property type="project" value="TreeGrafter"/>
</dbReference>
<sequence>MSSTKAGAIVPVTRDSRTLEQRRRDLVTNLERDYGDPDRWALSAPSAFSRNWFGEVNRWIENAHRLFNEDIQRMHREMFSLVPSYDWDPFPFGGIGHAQSVLARMDREMQMLRDEMFANMRESFGGTGGLLDFLNNAYEPGEDGRLHFKVRFDLRGYSPENIQVTTGPRQLTVQAKRSERTSNSASRSEYCRSIYLPEAVQDDKFQCFLSDDGILVLDAPVREADTRSVTFNKGRQLAIKPQSADGNSMAALPSTGDHSRGLRVQNKPGLTVQKEAGGTRKIHVEVPIETGFTVDQILVRVEHNELVVTGRQDVHEGSGSGTYTKEFRRTYPLPEEVDPISIQSELQGRTLVIEAPLLRSA</sequence>
<dbReference type="InterPro" id="IPR002068">
    <property type="entry name" value="A-crystallin/Hsp20_dom"/>
</dbReference>
<evidence type="ECO:0000313" key="5">
    <source>
        <dbReference type="EMBL" id="KAA0184612.1"/>
    </source>
</evidence>
<feature type="domain" description="SHSP" evidence="4">
    <location>
        <begin position="261"/>
        <end position="361"/>
    </location>
</feature>
<dbReference type="GO" id="GO:0005634">
    <property type="term" value="C:nucleus"/>
    <property type="evidence" value="ECO:0007669"/>
    <property type="project" value="TreeGrafter"/>
</dbReference>
<dbReference type="Pfam" id="PF00011">
    <property type="entry name" value="HSP20"/>
    <property type="match status" value="2"/>
</dbReference>
<dbReference type="InterPro" id="IPR001436">
    <property type="entry name" value="Alpha-crystallin/sHSP_animal"/>
</dbReference>
<dbReference type="Gene3D" id="2.60.40.790">
    <property type="match status" value="2"/>
</dbReference>
<dbReference type="Proteomes" id="UP000728185">
    <property type="component" value="Unassembled WGS sequence"/>
</dbReference>
<dbReference type="SUPFAM" id="SSF49764">
    <property type="entry name" value="HSP20-like chaperones"/>
    <property type="match status" value="2"/>
</dbReference>
<dbReference type="EMBL" id="LUCM01011003">
    <property type="protein sequence ID" value="KAA0184612.1"/>
    <property type="molecule type" value="Genomic_DNA"/>
</dbReference>
<gene>
    <name evidence="5" type="ORF">FBUS_04408</name>
</gene>
<feature type="domain" description="SHSP" evidence="4">
    <location>
        <begin position="129"/>
        <end position="240"/>
    </location>
</feature>